<reference evidence="1 2" key="1">
    <citation type="submission" date="2018-04" db="EMBL/GenBank/DDBJ databases">
        <title>Complete genome sequences of Streptomyces lydicus strain WYEC and characterization of antagonistic properties of biological control agents.</title>
        <authorList>
            <person name="Mariita R.M."/>
            <person name="Sello J.K."/>
        </authorList>
    </citation>
    <scope>NUCLEOTIDE SEQUENCE [LARGE SCALE GENOMIC DNA]</scope>
    <source>
        <strain evidence="1 2">WYEC 108</strain>
    </source>
</reference>
<proteinExistence type="predicted"/>
<dbReference type="Proteomes" id="UP000275579">
    <property type="component" value="Chromosome"/>
</dbReference>
<protein>
    <recommendedName>
        <fullName evidence="3">PLAT domain-containing protein</fullName>
    </recommendedName>
</protein>
<evidence type="ECO:0000313" key="2">
    <source>
        <dbReference type="Proteomes" id="UP000275579"/>
    </source>
</evidence>
<organism evidence="1 2">
    <name type="scientific">Streptomyces lydicus</name>
    <dbReference type="NCBI Taxonomy" id="47763"/>
    <lineage>
        <taxon>Bacteria</taxon>
        <taxon>Bacillati</taxon>
        <taxon>Actinomycetota</taxon>
        <taxon>Actinomycetes</taxon>
        <taxon>Kitasatosporales</taxon>
        <taxon>Streptomycetaceae</taxon>
        <taxon>Streptomyces</taxon>
    </lineage>
</organism>
<sequence length="122" mass="13154">MDAYEGDGSHSKFIGSETAFITTGTHKKFQAPGKRWYRLDITCDTQGVDELTLTLSRGSKEQAYAIGCGDTEADQFNIPPGGTFTVQVDPVKDGTGLVKWRLNTVAEDNVDGCNDDIDGCDG</sequence>
<dbReference type="AlphaFoldDB" id="A0A3S9YM40"/>
<evidence type="ECO:0008006" key="3">
    <source>
        <dbReference type="Google" id="ProtNLM"/>
    </source>
</evidence>
<evidence type="ECO:0000313" key="1">
    <source>
        <dbReference type="EMBL" id="AZS75918.1"/>
    </source>
</evidence>
<dbReference type="EMBL" id="CP029042">
    <property type="protein sequence ID" value="AZS75918.1"/>
    <property type="molecule type" value="Genomic_DNA"/>
</dbReference>
<dbReference type="RefSeq" id="WP_127154619.1">
    <property type="nucleotide sequence ID" value="NZ_CP029042.1"/>
</dbReference>
<accession>A0A3S9YM40</accession>
<name>A0A3S9YM40_9ACTN</name>
<gene>
    <name evidence="1" type="ORF">DDE74_38090</name>
</gene>